<sequence>MTYTNRTDRSLACGGVSAPAAVAVVGDTGNPDFGDYDFFVDAGGGYPYLTDCSCRAIEHAGTIVNVVRVE</sequence>
<name>A0A2S1RA25_9ACTN</name>
<accession>A0A2S1RA25</accession>
<proteinExistence type="predicted"/>
<keyword evidence="2" id="KW-1185">Reference proteome</keyword>
<dbReference type="AlphaFoldDB" id="A0A2S1RA25"/>
<reference evidence="1 2" key="1">
    <citation type="submission" date="2016-04" db="EMBL/GenBank/DDBJ databases">
        <title>Complete genome sequence of Dietzia lutea YIM 80766T, a strain isolated from desert soil in Egypt.</title>
        <authorList>
            <person name="Zhao J."/>
            <person name="Hu B."/>
            <person name="Geng S."/>
            <person name="Nie Y."/>
            <person name="Tang Y."/>
        </authorList>
    </citation>
    <scope>NUCLEOTIDE SEQUENCE [LARGE SCALE GENOMIC DNA]</scope>
    <source>
        <strain evidence="1 2">YIM 80766</strain>
    </source>
</reference>
<organism evidence="1 2">
    <name type="scientific">Dietzia lutea</name>
    <dbReference type="NCBI Taxonomy" id="546160"/>
    <lineage>
        <taxon>Bacteria</taxon>
        <taxon>Bacillati</taxon>
        <taxon>Actinomycetota</taxon>
        <taxon>Actinomycetes</taxon>
        <taxon>Mycobacteriales</taxon>
        <taxon>Dietziaceae</taxon>
        <taxon>Dietzia</taxon>
    </lineage>
</organism>
<dbReference type="KEGG" id="dlu:A6035_14210"/>
<gene>
    <name evidence="1" type="ORF">A6035_14210</name>
</gene>
<evidence type="ECO:0000313" key="1">
    <source>
        <dbReference type="EMBL" id="AWH93137.1"/>
    </source>
</evidence>
<evidence type="ECO:0000313" key="2">
    <source>
        <dbReference type="Proteomes" id="UP000244928"/>
    </source>
</evidence>
<protein>
    <submittedName>
        <fullName evidence="1">Uncharacterized protein</fullName>
    </submittedName>
</protein>
<dbReference type="EMBL" id="CP015449">
    <property type="protein sequence ID" value="AWH93137.1"/>
    <property type="molecule type" value="Genomic_DNA"/>
</dbReference>
<dbReference type="Proteomes" id="UP000244928">
    <property type="component" value="Chromosome"/>
</dbReference>
<dbReference type="RefSeq" id="WP_108848473.1">
    <property type="nucleotide sequence ID" value="NZ_CP015449.1"/>
</dbReference>